<dbReference type="AlphaFoldDB" id="A0A0L6CNE0"/>
<accession>A0A0L6CNE0</accession>
<gene>
    <name evidence="4" type="ORF">VV01_08160</name>
</gene>
<organism evidence="4 5">
    <name type="scientific">Luteipulveratus halotolerans</name>
    <dbReference type="NCBI Taxonomy" id="1631356"/>
    <lineage>
        <taxon>Bacteria</taxon>
        <taxon>Bacillati</taxon>
        <taxon>Actinomycetota</taxon>
        <taxon>Actinomycetes</taxon>
        <taxon>Micrococcales</taxon>
        <taxon>Dermacoccaceae</taxon>
        <taxon>Luteipulveratus</taxon>
    </lineage>
</organism>
<evidence type="ECO:0000313" key="4">
    <source>
        <dbReference type="EMBL" id="KNX39306.1"/>
    </source>
</evidence>
<dbReference type="GO" id="GO:0003700">
    <property type="term" value="F:DNA-binding transcription factor activity"/>
    <property type="evidence" value="ECO:0007669"/>
    <property type="project" value="InterPro"/>
</dbReference>
<dbReference type="InterPro" id="IPR009061">
    <property type="entry name" value="DNA-bd_dom_put_sf"/>
</dbReference>
<dbReference type="InterPro" id="IPR000551">
    <property type="entry name" value="MerR-type_HTH_dom"/>
</dbReference>
<dbReference type="PANTHER" id="PTHR30204:SF89">
    <property type="entry name" value="HTH MERR-TYPE DOMAIN-CONTAINING PROTEIN"/>
    <property type="match status" value="1"/>
</dbReference>
<dbReference type="Proteomes" id="UP000037397">
    <property type="component" value="Unassembled WGS sequence"/>
</dbReference>
<evidence type="ECO:0000313" key="5">
    <source>
        <dbReference type="Proteomes" id="UP000037397"/>
    </source>
</evidence>
<dbReference type="PROSITE" id="PS50937">
    <property type="entry name" value="HTH_MERR_2"/>
    <property type="match status" value="1"/>
</dbReference>
<feature type="domain" description="HTH merR-type" evidence="3">
    <location>
        <begin position="11"/>
        <end position="69"/>
    </location>
</feature>
<dbReference type="Gene3D" id="1.10.1660.10">
    <property type="match status" value="1"/>
</dbReference>
<keyword evidence="1" id="KW-0238">DNA-binding</keyword>
<dbReference type="Pfam" id="PF13411">
    <property type="entry name" value="MerR_1"/>
    <property type="match status" value="1"/>
</dbReference>
<sequence length="216" mass="23716">MLTRLQEDFPDLTVSKVRFLDTEGLVSPQRRESGYREYSERDIERLRFVLTAQRDRFWPLKVIREALDAYDRGLTPETGPGSDGLPVPPAPVDDPDLPTAAELQEQVRDVRLTRAELAQGSGLSPAAVTELETFHLIAPGGDGHYDQSALRVARAAHALSAYGVSGRHLRAFRLAADREIGLVQQATGTDAEARAEVLAQCLALHVALVRAGLREL</sequence>
<dbReference type="PANTHER" id="PTHR30204">
    <property type="entry name" value="REDOX-CYCLING DRUG-SENSING TRANSCRIPTIONAL ACTIVATOR SOXR"/>
    <property type="match status" value="1"/>
</dbReference>
<dbReference type="SUPFAM" id="SSF46955">
    <property type="entry name" value="Putative DNA-binding domain"/>
    <property type="match status" value="1"/>
</dbReference>
<dbReference type="OrthoDB" id="3191171at2"/>
<protein>
    <submittedName>
        <fullName evidence="4">MerR family transcriptional regulator</fullName>
    </submittedName>
</protein>
<dbReference type="InterPro" id="IPR047057">
    <property type="entry name" value="MerR_fam"/>
</dbReference>
<dbReference type="CDD" id="cd00592">
    <property type="entry name" value="HTH_MerR-like"/>
    <property type="match status" value="1"/>
</dbReference>
<comment type="caution">
    <text evidence="4">The sequence shown here is derived from an EMBL/GenBank/DDBJ whole genome shotgun (WGS) entry which is preliminary data.</text>
</comment>
<evidence type="ECO:0000259" key="3">
    <source>
        <dbReference type="PROSITE" id="PS50937"/>
    </source>
</evidence>
<dbReference type="STRING" id="1631356.VV01_08160"/>
<proteinExistence type="predicted"/>
<name>A0A0L6CNE0_9MICO</name>
<dbReference type="GO" id="GO:0003677">
    <property type="term" value="F:DNA binding"/>
    <property type="evidence" value="ECO:0007669"/>
    <property type="project" value="UniProtKB-KW"/>
</dbReference>
<reference evidence="5" key="1">
    <citation type="submission" date="2015-03" db="EMBL/GenBank/DDBJ databases">
        <title>Luteipulveratus halotolerans sp. nov., a novel actinobacterium (Dermacoccaceae) from Sarawak, Malaysia.</title>
        <authorList>
            <person name="Juboi H."/>
            <person name="Basik A."/>
            <person name="Shamsul S.S."/>
            <person name="Arnold P."/>
            <person name="Schmitt E.K."/>
            <person name="Sanglier J.-J."/>
            <person name="Yeo T."/>
        </authorList>
    </citation>
    <scope>NUCLEOTIDE SEQUENCE [LARGE SCALE GENOMIC DNA]</scope>
    <source>
        <strain evidence="5">C296001</strain>
    </source>
</reference>
<dbReference type="EMBL" id="LAIR01000002">
    <property type="protein sequence ID" value="KNX39306.1"/>
    <property type="molecule type" value="Genomic_DNA"/>
</dbReference>
<dbReference type="SMART" id="SM00422">
    <property type="entry name" value="HTH_MERR"/>
    <property type="match status" value="1"/>
</dbReference>
<feature type="region of interest" description="Disordered" evidence="2">
    <location>
        <begin position="73"/>
        <end position="97"/>
    </location>
</feature>
<keyword evidence="5" id="KW-1185">Reference proteome</keyword>
<evidence type="ECO:0000256" key="1">
    <source>
        <dbReference type="ARBA" id="ARBA00023125"/>
    </source>
</evidence>
<evidence type="ECO:0000256" key="2">
    <source>
        <dbReference type="SAM" id="MobiDB-lite"/>
    </source>
</evidence>